<evidence type="ECO:0000256" key="5">
    <source>
        <dbReference type="SAM" id="MobiDB-lite"/>
    </source>
</evidence>
<feature type="compositionally biased region" description="Basic residues" evidence="5">
    <location>
        <begin position="83"/>
        <end position="92"/>
    </location>
</feature>
<evidence type="ECO:0008006" key="10">
    <source>
        <dbReference type="Google" id="ProtNLM"/>
    </source>
</evidence>
<keyword evidence="1" id="KW-0479">Metal-binding</keyword>
<dbReference type="InterPro" id="IPR001841">
    <property type="entry name" value="Znf_RING"/>
</dbReference>
<organism evidence="8 9">
    <name type="scientific">Dothistroma septosporum (strain NZE10 / CBS 128990)</name>
    <name type="common">Red band needle blight fungus</name>
    <name type="synonym">Mycosphaerella pini</name>
    <dbReference type="NCBI Taxonomy" id="675120"/>
    <lineage>
        <taxon>Eukaryota</taxon>
        <taxon>Fungi</taxon>
        <taxon>Dikarya</taxon>
        <taxon>Ascomycota</taxon>
        <taxon>Pezizomycotina</taxon>
        <taxon>Dothideomycetes</taxon>
        <taxon>Dothideomycetidae</taxon>
        <taxon>Mycosphaerellales</taxon>
        <taxon>Mycosphaerellaceae</taxon>
        <taxon>Dothistroma</taxon>
    </lineage>
</organism>
<dbReference type="PROSITE" id="PS50966">
    <property type="entry name" value="ZF_SWIM"/>
    <property type="match status" value="1"/>
</dbReference>
<dbReference type="SMART" id="SM00744">
    <property type="entry name" value="RINGv"/>
    <property type="match status" value="1"/>
</dbReference>
<evidence type="ECO:0000313" key="8">
    <source>
        <dbReference type="EMBL" id="EME38825.1"/>
    </source>
</evidence>
<feature type="compositionally biased region" description="Basic and acidic residues" evidence="5">
    <location>
        <begin position="71"/>
        <end position="82"/>
    </location>
</feature>
<keyword evidence="2 4" id="KW-0863">Zinc-finger</keyword>
<dbReference type="eggNOG" id="ENOG502RZA9">
    <property type="taxonomic scope" value="Eukaryota"/>
</dbReference>
<sequence length="313" mass="34976">MGVETEQHRTTAGSRSYGMPSGSSWAPVDLTHSPPQKRRGKRKSVDTDDFIDQPPKKRRAKRQAPSDAEDVENRAKGEVKPKNKEKRLRRWRDKAPQSYGEIRGRAFTQRMFVVDRQRHEATEGRALAHPTEIVRLAGTTGNIYTVTIDKLPSCDCPYARKGNQCKHIVYVLARVLRAPAHLEYQLAFISPELRELFEKAPPMPSETADDSAKDGNRKKLTDCPICCEDFEPDNGDEKVVYCRAACGNNIHEECFMQWVATKGGSNATCPFCRTFWDFGGGDEAIKMVAQSGTINAEGYVNVASQLGLSGYFG</sequence>
<proteinExistence type="predicted"/>
<evidence type="ECO:0000259" key="6">
    <source>
        <dbReference type="PROSITE" id="PS50089"/>
    </source>
</evidence>
<dbReference type="GO" id="GO:0008270">
    <property type="term" value="F:zinc ion binding"/>
    <property type="evidence" value="ECO:0007669"/>
    <property type="project" value="UniProtKB-KW"/>
</dbReference>
<reference evidence="9" key="1">
    <citation type="journal article" date="2012" name="PLoS Genet.">
        <title>The genomes of the fungal plant pathogens Cladosporium fulvum and Dothistroma septosporum reveal adaptation to different hosts and lifestyles but also signatures of common ancestry.</title>
        <authorList>
            <person name="de Wit P.J.G.M."/>
            <person name="van der Burgt A."/>
            <person name="Oekmen B."/>
            <person name="Stergiopoulos I."/>
            <person name="Abd-Elsalam K.A."/>
            <person name="Aerts A.L."/>
            <person name="Bahkali A.H."/>
            <person name="Beenen H.G."/>
            <person name="Chettri P."/>
            <person name="Cox M.P."/>
            <person name="Datema E."/>
            <person name="de Vries R.P."/>
            <person name="Dhillon B."/>
            <person name="Ganley A.R."/>
            <person name="Griffiths S.A."/>
            <person name="Guo Y."/>
            <person name="Hamelin R.C."/>
            <person name="Henrissat B."/>
            <person name="Kabir M.S."/>
            <person name="Jashni M.K."/>
            <person name="Kema G."/>
            <person name="Klaubauf S."/>
            <person name="Lapidus A."/>
            <person name="Levasseur A."/>
            <person name="Lindquist E."/>
            <person name="Mehrabi R."/>
            <person name="Ohm R.A."/>
            <person name="Owen T.J."/>
            <person name="Salamov A."/>
            <person name="Schwelm A."/>
            <person name="Schijlen E."/>
            <person name="Sun H."/>
            <person name="van den Burg H.A."/>
            <person name="van Ham R.C.H.J."/>
            <person name="Zhang S."/>
            <person name="Goodwin S.B."/>
            <person name="Grigoriev I.V."/>
            <person name="Collemare J."/>
            <person name="Bradshaw R.E."/>
        </authorList>
    </citation>
    <scope>NUCLEOTIDE SEQUENCE [LARGE SCALE GENOMIC DNA]</scope>
    <source>
        <strain evidence="9">NZE10 / CBS 128990</strain>
    </source>
</reference>
<dbReference type="InterPro" id="IPR039903">
    <property type="entry name" value="Zswim2"/>
</dbReference>
<dbReference type="AlphaFoldDB" id="M2YIS0"/>
<dbReference type="InterPro" id="IPR013083">
    <property type="entry name" value="Znf_RING/FYVE/PHD"/>
</dbReference>
<evidence type="ECO:0000256" key="2">
    <source>
        <dbReference type="ARBA" id="ARBA00022771"/>
    </source>
</evidence>
<dbReference type="STRING" id="675120.M2YIS0"/>
<evidence type="ECO:0000256" key="4">
    <source>
        <dbReference type="PROSITE-ProRule" id="PRU00175"/>
    </source>
</evidence>
<dbReference type="EMBL" id="KB446546">
    <property type="protein sequence ID" value="EME38825.1"/>
    <property type="molecule type" value="Genomic_DNA"/>
</dbReference>
<dbReference type="Proteomes" id="UP000016933">
    <property type="component" value="Unassembled WGS sequence"/>
</dbReference>
<evidence type="ECO:0000313" key="9">
    <source>
        <dbReference type="Proteomes" id="UP000016933"/>
    </source>
</evidence>
<dbReference type="OMA" id="CKHIVYV"/>
<keyword evidence="3" id="KW-0862">Zinc</keyword>
<dbReference type="HOGENOM" id="CLU_037984_2_0_1"/>
<dbReference type="InterPro" id="IPR007527">
    <property type="entry name" value="Znf_SWIM"/>
</dbReference>
<dbReference type="PANTHER" id="PTHR21540:SF0">
    <property type="entry name" value="PHD FAMILY PROTEIN"/>
    <property type="match status" value="1"/>
</dbReference>
<dbReference type="GO" id="GO:0061630">
    <property type="term" value="F:ubiquitin protein ligase activity"/>
    <property type="evidence" value="ECO:0007669"/>
    <property type="project" value="InterPro"/>
</dbReference>
<protein>
    <recommendedName>
        <fullName evidence="10">SWIM-type domain-containing protein</fullName>
    </recommendedName>
</protein>
<dbReference type="Gene3D" id="3.30.40.10">
    <property type="entry name" value="Zinc/RING finger domain, C3HC4 (zinc finger)"/>
    <property type="match status" value="1"/>
</dbReference>
<dbReference type="CDD" id="cd16494">
    <property type="entry name" value="RING-CH-C4HC3_ZSWM2"/>
    <property type="match status" value="1"/>
</dbReference>
<dbReference type="SUPFAM" id="SSF57850">
    <property type="entry name" value="RING/U-box"/>
    <property type="match status" value="1"/>
</dbReference>
<reference evidence="8 9" key="2">
    <citation type="journal article" date="2012" name="PLoS Pathog.">
        <title>Diverse lifestyles and strategies of plant pathogenesis encoded in the genomes of eighteen Dothideomycetes fungi.</title>
        <authorList>
            <person name="Ohm R.A."/>
            <person name="Feau N."/>
            <person name="Henrissat B."/>
            <person name="Schoch C.L."/>
            <person name="Horwitz B.A."/>
            <person name="Barry K.W."/>
            <person name="Condon B.J."/>
            <person name="Copeland A.C."/>
            <person name="Dhillon B."/>
            <person name="Glaser F."/>
            <person name="Hesse C.N."/>
            <person name="Kosti I."/>
            <person name="LaButti K."/>
            <person name="Lindquist E.A."/>
            <person name="Lucas S."/>
            <person name="Salamov A.A."/>
            <person name="Bradshaw R.E."/>
            <person name="Ciuffetti L."/>
            <person name="Hamelin R.C."/>
            <person name="Kema G.H.J."/>
            <person name="Lawrence C."/>
            <person name="Scott J.A."/>
            <person name="Spatafora J.W."/>
            <person name="Turgeon B.G."/>
            <person name="de Wit P.J.G.M."/>
            <person name="Zhong S."/>
            <person name="Goodwin S.B."/>
            <person name="Grigoriev I.V."/>
        </authorList>
    </citation>
    <scope>NUCLEOTIDE SEQUENCE [LARGE SCALE GENOMIC DNA]</scope>
    <source>
        <strain evidence="9">NZE10 / CBS 128990</strain>
    </source>
</reference>
<dbReference type="Pfam" id="PF13639">
    <property type="entry name" value="zf-RING_2"/>
    <property type="match status" value="1"/>
</dbReference>
<dbReference type="PANTHER" id="PTHR21540">
    <property type="entry name" value="RING FINGER AND SWIM DOMAIN-CONTAINING PROTEIN 2"/>
    <property type="match status" value="1"/>
</dbReference>
<gene>
    <name evidence="8" type="ORF">DOTSEDRAFT_57162</name>
</gene>
<accession>M2YIS0</accession>
<dbReference type="OrthoDB" id="2122982at2759"/>
<dbReference type="Pfam" id="PF04434">
    <property type="entry name" value="SWIM"/>
    <property type="match status" value="1"/>
</dbReference>
<feature type="region of interest" description="Disordered" evidence="5">
    <location>
        <begin position="1"/>
        <end position="95"/>
    </location>
</feature>
<evidence type="ECO:0000256" key="3">
    <source>
        <dbReference type="ARBA" id="ARBA00022833"/>
    </source>
</evidence>
<evidence type="ECO:0000259" key="7">
    <source>
        <dbReference type="PROSITE" id="PS50966"/>
    </source>
</evidence>
<dbReference type="PROSITE" id="PS50089">
    <property type="entry name" value="ZF_RING_2"/>
    <property type="match status" value="1"/>
</dbReference>
<keyword evidence="9" id="KW-1185">Reference proteome</keyword>
<evidence type="ECO:0000256" key="1">
    <source>
        <dbReference type="ARBA" id="ARBA00022723"/>
    </source>
</evidence>
<feature type="domain" description="SWIM-type" evidence="7">
    <location>
        <begin position="144"/>
        <end position="176"/>
    </location>
</feature>
<feature type="domain" description="RING-type" evidence="6">
    <location>
        <begin position="223"/>
        <end position="273"/>
    </location>
</feature>
<name>M2YIS0_DOTSN</name>
<dbReference type="InterPro" id="IPR011016">
    <property type="entry name" value="Znf_RING-CH"/>
</dbReference>